<comment type="caution">
    <text evidence="8">The sequence shown here is derived from an EMBL/GenBank/DDBJ whole genome shotgun (WGS) entry which is preliminary data.</text>
</comment>
<comment type="similarity">
    <text evidence="2">Belongs to the universal ribosomal protein uS17 family.</text>
</comment>
<dbReference type="PANTHER" id="PTHR10744:SF1">
    <property type="entry name" value="SMALL RIBOSOMAL SUBUNIT PROTEIN US17M"/>
    <property type="match status" value="1"/>
</dbReference>
<dbReference type="Gene3D" id="2.40.50.140">
    <property type="entry name" value="Nucleic acid-binding proteins"/>
    <property type="match status" value="1"/>
</dbReference>
<comment type="function">
    <text evidence="1">One of the primary rRNA binding proteins, it binds specifically to the 5'-end of 16S ribosomal RNA.</text>
</comment>
<organism evidence="8 9">
    <name type="scientific">Chlorella ohadii</name>
    <dbReference type="NCBI Taxonomy" id="2649997"/>
    <lineage>
        <taxon>Eukaryota</taxon>
        <taxon>Viridiplantae</taxon>
        <taxon>Chlorophyta</taxon>
        <taxon>core chlorophytes</taxon>
        <taxon>Trebouxiophyceae</taxon>
        <taxon>Chlorellales</taxon>
        <taxon>Chlorellaceae</taxon>
        <taxon>Chlorella clade</taxon>
        <taxon>Chlorella</taxon>
    </lineage>
</organism>
<dbReference type="GO" id="GO:0005739">
    <property type="term" value="C:mitochondrion"/>
    <property type="evidence" value="ECO:0007669"/>
    <property type="project" value="TreeGrafter"/>
</dbReference>
<keyword evidence="6" id="KW-0687">Ribonucleoprotein</keyword>
<keyword evidence="5" id="KW-0689">Ribosomal protein</keyword>
<evidence type="ECO:0000256" key="3">
    <source>
        <dbReference type="ARBA" id="ARBA00022730"/>
    </source>
</evidence>
<sequence length="115" mass="12472">MAALSSSLAISSVQQLQARPARPAARQAAAFMPVRASQSLQGKVVSTNQSKTAVVEVATLQVHPVYQKRVRVTKKYMAHDEQQQCSVGDVVVLAPSRPLSKTKRFTVDSIVKKAQ</sequence>
<reference evidence="8" key="1">
    <citation type="submission" date="2020-11" db="EMBL/GenBank/DDBJ databases">
        <title>Chlorella ohadii genome sequencing and assembly.</title>
        <authorList>
            <person name="Murik O."/>
            <person name="Treves H."/>
            <person name="Kedem I."/>
            <person name="Shotland Y."/>
            <person name="Kaplan A."/>
        </authorList>
    </citation>
    <scope>NUCLEOTIDE SEQUENCE</scope>
    <source>
        <strain evidence="8">1</strain>
    </source>
</reference>
<evidence type="ECO:0000313" key="9">
    <source>
        <dbReference type="Proteomes" id="UP001205105"/>
    </source>
</evidence>
<evidence type="ECO:0000256" key="2">
    <source>
        <dbReference type="ARBA" id="ARBA00010254"/>
    </source>
</evidence>
<dbReference type="SUPFAM" id="SSF50249">
    <property type="entry name" value="Nucleic acid-binding proteins"/>
    <property type="match status" value="1"/>
</dbReference>
<evidence type="ECO:0000256" key="6">
    <source>
        <dbReference type="ARBA" id="ARBA00023274"/>
    </source>
</evidence>
<dbReference type="AlphaFoldDB" id="A0AAD5DXL4"/>
<accession>A0AAD5DXL4</accession>
<dbReference type="GO" id="GO:0003735">
    <property type="term" value="F:structural constituent of ribosome"/>
    <property type="evidence" value="ECO:0007669"/>
    <property type="project" value="InterPro"/>
</dbReference>
<name>A0AAD5DXL4_9CHLO</name>
<evidence type="ECO:0000313" key="8">
    <source>
        <dbReference type="EMBL" id="KAI7846302.1"/>
    </source>
</evidence>
<keyword evidence="9" id="KW-1185">Reference proteome</keyword>
<keyword evidence="3" id="KW-0699">rRNA-binding</keyword>
<dbReference type="InterPro" id="IPR019984">
    <property type="entry name" value="Ribosomal_uS17_bact/chlr"/>
</dbReference>
<evidence type="ECO:0000256" key="7">
    <source>
        <dbReference type="ARBA" id="ARBA00035251"/>
    </source>
</evidence>
<dbReference type="GO" id="GO:0019843">
    <property type="term" value="F:rRNA binding"/>
    <property type="evidence" value="ECO:0007669"/>
    <property type="project" value="UniProtKB-KW"/>
</dbReference>
<dbReference type="CDD" id="cd00364">
    <property type="entry name" value="Ribosomal_uS17"/>
    <property type="match status" value="1"/>
</dbReference>
<dbReference type="InterPro" id="IPR000266">
    <property type="entry name" value="Ribosomal_uS17"/>
</dbReference>
<dbReference type="PRINTS" id="PR00973">
    <property type="entry name" value="RIBOSOMALS17"/>
</dbReference>
<protein>
    <recommendedName>
        <fullName evidence="7">Small ribosomal subunit protein uS17c</fullName>
    </recommendedName>
</protein>
<evidence type="ECO:0000256" key="5">
    <source>
        <dbReference type="ARBA" id="ARBA00022980"/>
    </source>
</evidence>
<dbReference type="InterPro" id="IPR012340">
    <property type="entry name" value="NA-bd_OB-fold"/>
</dbReference>
<dbReference type="NCBIfam" id="NF004123">
    <property type="entry name" value="PRK05610.1"/>
    <property type="match status" value="1"/>
</dbReference>
<dbReference type="Pfam" id="PF00366">
    <property type="entry name" value="Ribosomal_S17"/>
    <property type="match status" value="1"/>
</dbReference>
<keyword evidence="4" id="KW-0694">RNA-binding</keyword>
<dbReference type="HAMAP" id="MF_01345_B">
    <property type="entry name" value="Ribosomal_uS17_B"/>
    <property type="match status" value="1"/>
</dbReference>
<evidence type="ECO:0000256" key="1">
    <source>
        <dbReference type="ARBA" id="ARBA00002932"/>
    </source>
</evidence>
<dbReference type="PANTHER" id="PTHR10744">
    <property type="entry name" value="40S RIBOSOMAL PROTEIN S11 FAMILY MEMBER"/>
    <property type="match status" value="1"/>
</dbReference>
<gene>
    <name evidence="8" type="ORF">COHA_000139</name>
</gene>
<proteinExistence type="inferred from homology"/>
<dbReference type="GO" id="GO:1990904">
    <property type="term" value="C:ribonucleoprotein complex"/>
    <property type="evidence" value="ECO:0007669"/>
    <property type="project" value="UniProtKB-KW"/>
</dbReference>
<dbReference type="EMBL" id="JADXDR010000004">
    <property type="protein sequence ID" value="KAI7846302.1"/>
    <property type="molecule type" value="Genomic_DNA"/>
</dbReference>
<dbReference type="GO" id="GO:0006412">
    <property type="term" value="P:translation"/>
    <property type="evidence" value="ECO:0007669"/>
    <property type="project" value="InterPro"/>
</dbReference>
<dbReference type="Proteomes" id="UP001205105">
    <property type="component" value="Unassembled WGS sequence"/>
</dbReference>
<dbReference type="GO" id="GO:0005840">
    <property type="term" value="C:ribosome"/>
    <property type="evidence" value="ECO:0007669"/>
    <property type="project" value="UniProtKB-KW"/>
</dbReference>
<evidence type="ECO:0000256" key="4">
    <source>
        <dbReference type="ARBA" id="ARBA00022884"/>
    </source>
</evidence>
<dbReference type="NCBIfam" id="TIGR03635">
    <property type="entry name" value="uS17_bact"/>
    <property type="match status" value="1"/>
</dbReference>